<reference evidence="1" key="1">
    <citation type="submission" date="2020-08" db="EMBL/GenBank/DDBJ databases">
        <title>Multicomponent nature underlies the extraordinary mechanical properties of spider dragline silk.</title>
        <authorList>
            <person name="Kono N."/>
            <person name="Nakamura H."/>
            <person name="Mori M."/>
            <person name="Yoshida Y."/>
            <person name="Ohtoshi R."/>
            <person name="Malay A.D."/>
            <person name="Moran D.A.P."/>
            <person name="Tomita M."/>
            <person name="Numata K."/>
            <person name="Arakawa K."/>
        </authorList>
    </citation>
    <scope>NUCLEOTIDE SEQUENCE</scope>
</reference>
<dbReference type="OrthoDB" id="6425762at2759"/>
<accession>A0A8X6TFQ8</accession>
<dbReference type="Proteomes" id="UP000887013">
    <property type="component" value="Unassembled WGS sequence"/>
</dbReference>
<protein>
    <submittedName>
        <fullName evidence="1">Uncharacterized protein</fullName>
    </submittedName>
</protein>
<dbReference type="EMBL" id="BMAW01102233">
    <property type="protein sequence ID" value="GFT03316.1"/>
    <property type="molecule type" value="Genomic_DNA"/>
</dbReference>
<comment type="caution">
    <text evidence="1">The sequence shown here is derived from an EMBL/GenBank/DDBJ whole genome shotgun (WGS) entry which is preliminary data.</text>
</comment>
<evidence type="ECO:0000313" key="1">
    <source>
        <dbReference type="EMBL" id="GFT03316.1"/>
    </source>
</evidence>
<organism evidence="1 2">
    <name type="scientific">Nephila pilipes</name>
    <name type="common">Giant wood spider</name>
    <name type="synonym">Nephila maculata</name>
    <dbReference type="NCBI Taxonomy" id="299642"/>
    <lineage>
        <taxon>Eukaryota</taxon>
        <taxon>Metazoa</taxon>
        <taxon>Ecdysozoa</taxon>
        <taxon>Arthropoda</taxon>
        <taxon>Chelicerata</taxon>
        <taxon>Arachnida</taxon>
        <taxon>Araneae</taxon>
        <taxon>Araneomorphae</taxon>
        <taxon>Entelegynae</taxon>
        <taxon>Araneoidea</taxon>
        <taxon>Nephilidae</taxon>
        <taxon>Nephila</taxon>
    </lineage>
</organism>
<sequence>MLLSFPCQALELKSKLVPPQEHATMTEAPYKRNDQITTIPVVRSFFVWMMCQALDLPATFAPEQRDTTVSRKQFHVHQPVLIVYSDAIFEMCKALKLKAKLVHL</sequence>
<dbReference type="AlphaFoldDB" id="A0A8X6TFQ8"/>
<keyword evidence="2" id="KW-1185">Reference proteome</keyword>
<gene>
    <name evidence="1" type="ORF">NPIL_653171</name>
</gene>
<name>A0A8X6TFQ8_NEPPI</name>
<evidence type="ECO:0000313" key="2">
    <source>
        <dbReference type="Proteomes" id="UP000887013"/>
    </source>
</evidence>
<proteinExistence type="predicted"/>